<dbReference type="OrthoDB" id="8300196at2759"/>
<dbReference type="AlphaFoldDB" id="A0A6S7GL08"/>
<comment type="caution">
    <text evidence="1">The sequence shown here is derived from an EMBL/GenBank/DDBJ whole genome shotgun (WGS) entry which is preliminary data.</text>
</comment>
<evidence type="ECO:0000313" key="2">
    <source>
        <dbReference type="Proteomes" id="UP001152795"/>
    </source>
</evidence>
<keyword evidence="2" id="KW-1185">Reference proteome</keyword>
<reference evidence="1" key="1">
    <citation type="submission" date="2020-04" db="EMBL/GenBank/DDBJ databases">
        <authorList>
            <person name="Alioto T."/>
            <person name="Alioto T."/>
            <person name="Gomez Garrido J."/>
        </authorList>
    </citation>
    <scope>NUCLEOTIDE SEQUENCE</scope>
    <source>
        <strain evidence="1">A484AB</strain>
    </source>
</reference>
<dbReference type="Proteomes" id="UP001152795">
    <property type="component" value="Unassembled WGS sequence"/>
</dbReference>
<protein>
    <submittedName>
        <fullName evidence="1">Uncharacterized protein</fullName>
    </submittedName>
</protein>
<dbReference type="EMBL" id="CACRXK020000888">
    <property type="protein sequence ID" value="CAB3985580.1"/>
    <property type="molecule type" value="Genomic_DNA"/>
</dbReference>
<accession>A0A6S7GL08</accession>
<evidence type="ECO:0000313" key="1">
    <source>
        <dbReference type="EMBL" id="CAB3985580.1"/>
    </source>
</evidence>
<gene>
    <name evidence="1" type="ORF">PACLA_8A030345</name>
</gene>
<sequence>MEQLRYEVLQEFKKGNFVVKWKESAFNEVSADHSLEWLNGILVNEEVELWALPYNLRWEIAERTHEMFGLVQEDTYSHNESAPARIVRDNKDEESLISVLEQHHVFSPTSHPECLFSIATKGLATVEIQESLLGAKDMGQKQVKDFVQQWLTEPLQQQPNNEQGDTKVQFTDTMHENNALLSIRCIKSPKGAKRKKRTRFYALTGVFYSVLSLLTELVEK</sequence>
<proteinExistence type="predicted"/>
<organism evidence="1 2">
    <name type="scientific">Paramuricea clavata</name>
    <name type="common">Red gorgonian</name>
    <name type="synonym">Violescent sea-whip</name>
    <dbReference type="NCBI Taxonomy" id="317549"/>
    <lineage>
        <taxon>Eukaryota</taxon>
        <taxon>Metazoa</taxon>
        <taxon>Cnidaria</taxon>
        <taxon>Anthozoa</taxon>
        <taxon>Octocorallia</taxon>
        <taxon>Malacalcyonacea</taxon>
        <taxon>Plexauridae</taxon>
        <taxon>Paramuricea</taxon>
    </lineage>
</organism>
<name>A0A6S7GL08_PARCT</name>